<sequence length="121" mass="13544">MVSALNRFIAKQKSPEIRFTNLFAYFSGWPVCKLFGLFMLIAGPVCLLLTPPFQVADESNHFMRAIQISQNQPIAITRTPNEKGAFVPDTVIPFVAVFSPMMFAPEKKLTPHMLTALQSAR</sequence>
<evidence type="ECO:0000313" key="2">
    <source>
        <dbReference type="EMBL" id="GEN62724.1"/>
    </source>
</evidence>
<name>A0A511XIG0_9PROT</name>
<evidence type="ECO:0000313" key="3">
    <source>
        <dbReference type="Proteomes" id="UP000321746"/>
    </source>
</evidence>
<feature type="transmembrane region" description="Helical" evidence="1">
    <location>
        <begin position="21"/>
        <end position="42"/>
    </location>
</feature>
<dbReference type="Proteomes" id="UP000321746">
    <property type="component" value="Unassembled WGS sequence"/>
</dbReference>
<dbReference type="AlphaFoldDB" id="A0A511XIG0"/>
<dbReference type="RefSeq" id="WP_146886590.1">
    <property type="nucleotide sequence ID" value="NZ_BJYG01000008.1"/>
</dbReference>
<keyword evidence="3" id="KW-1185">Reference proteome</keyword>
<evidence type="ECO:0000256" key="1">
    <source>
        <dbReference type="SAM" id="Phobius"/>
    </source>
</evidence>
<gene>
    <name evidence="2" type="ORF">AOE01nite_09480</name>
</gene>
<keyword evidence="1" id="KW-1133">Transmembrane helix</keyword>
<comment type="caution">
    <text evidence="2">The sequence shown here is derived from an EMBL/GenBank/DDBJ whole genome shotgun (WGS) entry which is preliminary data.</text>
</comment>
<keyword evidence="1" id="KW-0812">Transmembrane</keyword>
<dbReference type="OrthoDB" id="2220917at2"/>
<organism evidence="2 3">
    <name type="scientific">Acetobacter oeni</name>
    <dbReference type="NCBI Taxonomy" id="304077"/>
    <lineage>
        <taxon>Bacteria</taxon>
        <taxon>Pseudomonadati</taxon>
        <taxon>Pseudomonadota</taxon>
        <taxon>Alphaproteobacteria</taxon>
        <taxon>Acetobacterales</taxon>
        <taxon>Acetobacteraceae</taxon>
        <taxon>Acetobacter</taxon>
    </lineage>
</organism>
<protein>
    <submittedName>
        <fullName evidence="2">Uncharacterized protein</fullName>
    </submittedName>
</protein>
<accession>A0A511XIG0</accession>
<dbReference type="EMBL" id="BJYG01000008">
    <property type="protein sequence ID" value="GEN62724.1"/>
    <property type="molecule type" value="Genomic_DNA"/>
</dbReference>
<proteinExistence type="predicted"/>
<keyword evidence="1" id="KW-0472">Membrane</keyword>
<reference evidence="2 3" key="1">
    <citation type="submission" date="2019-07" db="EMBL/GenBank/DDBJ databases">
        <title>Whole genome shotgun sequence of Acetobacter oeni NBRC 105207.</title>
        <authorList>
            <person name="Hosoyama A."/>
            <person name="Uohara A."/>
            <person name="Ohji S."/>
            <person name="Ichikawa N."/>
        </authorList>
    </citation>
    <scope>NUCLEOTIDE SEQUENCE [LARGE SCALE GENOMIC DNA]</scope>
    <source>
        <strain evidence="2 3">NBRC 105207</strain>
    </source>
</reference>